<name>A0A6G4XNN6_9ACTN</name>
<feature type="region of interest" description="Disordered" evidence="1">
    <location>
        <begin position="1"/>
        <end position="40"/>
    </location>
</feature>
<evidence type="ECO:0000313" key="3">
    <source>
        <dbReference type="EMBL" id="NGO78802.1"/>
    </source>
</evidence>
<sequence length="291" mass="30934">MERRPYDDDHRDDDGRGGRDPRDHDAHGDHEHDQGDEEHERALAELEAAGLLAARRNGASHAAFWVGCAAVLLAAQGVRLLGSPELGREGDLTSVGDLAYFALVTLLLVGLSLYATWVAVRRERAARTPRRAFPLAGGSLAVVALVLTAVIGPLLYGELRAAPGDFRPRTAATVKDPAGPGTRVRYGNGLEVTVRTAASATPGRYNVTATIHNTSARDIPVDQQWAVAYGPQGALDETAYPSRVLCGDSSIGPGMRRTTVFGFVGEPEQPPVAIEFAPGGDYEAAYWASAT</sequence>
<feature type="transmembrane region" description="Helical" evidence="2">
    <location>
        <begin position="98"/>
        <end position="120"/>
    </location>
</feature>
<dbReference type="RefSeq" id="WP_165334248.1">
    <property type="nucleotide sequence ID" value="NZ_JAAKZW010000118.1"/>
</dbReference>
<dbReference type="EMBL" id="JAAKZW010000118">
    <property type="protein sequence ID" value="NGO78802.1"/>
    <property type="molecule type" value="Genomic_DNA"/>
</dbReference>
<dbReference type="AlphaFoldDB" id="A0A6G4XNN6"/>
<keyword evidence="2" id="KW-1133">Transmembrane helix</keyword>
<comment type="caution">
    <text evidence="3">The sequence shown here is derived from an EMBL/GenBank/DDBJ whole genome shotgun (WGS) entry which is preliminary data.</text>
</comment>
<evidence type="ECO:0000256" key="1">
    <source>
        <dbReference type="SAM" id="MobiDB-lite"/>
    </source>
</evidence>
<feature type="transmembrane region" description="Helical" evidence="2">
    <location>
        <begin position="132"/>
        <end position="156"/>
    </location>
</feature>
<proteinExistence type="predicted"/>
<dbReference type="Proteomes" id="UP000481109">
    <property type="component" value="Unassembled WGS sequence"/>
</dbReference>
<keyword evidence="2" id="KW-0812">Transmembrane</keyword>
<protein>
    <submittedName>
        <fullName evidence="3">Uncharacterized protein</fullName>
    </submittedName>
</protein>
<reference evidence="3 4" key="1">
    <citation type="submission" date="2020-02" db="EMBL/GenBank/DDBJ databases">
        <title>Whole-genome analyses of novel actinobacteria.</title>
        <authorList>
            <person name="Sahin N."/>
            <person name="Tokatli A."/>
        </authorList>
    </citation>
    <scope>NUCLEOTIDE SEQUENCE [LARGE SCALE GENOMIC DNA]</scope>
    <source>
        <strain evidence="3 4">YC504</strain>
    </source>
</reference>
<evidence type="ECO:0000313" key="4">
    <source>
        <dbReference type="Proteomes" id="UP000481109"/>
    </source>
</evidence>
<evidence type="ECO:0000256" key="2">
    <source>
        <dbReference type="SAM" id="Phobius"/>
    </source>
</evidence>
<gene>
    <name evidence="3" type="ORF">G6045_24550</name>
</gene>
<keyword evidence="4" id="KW-1185">Reference proteome</keyword>
<accession>A0A6G4XNN6</accession>
<keyword evidence="2" id="KW-0472">Membrane</keyword>
<feature type="transmembrane region" description="Helical" evidence="2">
    <location>
        <begin position="62"/>
        <end position="78"/>
    </location>
</feature>
<organism evidence="3 4">
    <name type="scientific">Streptomyces mesophilus</name>
    <dbReference type="NCBI Taxonomy" id="1775132"/>
    <lineage>
        <taxon>Bacteria</taxon>
        <taxon>Bacillati</taxon>
        <taxon>Actinomycetota</taxon>
        <taxon>Actinomycetes</taxon>
        <taxon>Kitasatosporales</taxon>
        <taxon>Streptomycetaceae</taxon>
        <taxon>Streptomyces</taxon>
    </lineage>
</organism>